<dbReference type="EMBL" id="DAATUV010000037">
    <property type="protein sequence ID" value="HAF0198240.1"/>
    <property type="molecule type" value="Genomic_DNA"/>
</dbReference>
<evidence type="ECO:0000313" key="3">
    <source>
        <dbReference type="EMBL" id="AKJ20275.1"/>
    </source>
</evidence>
<accession>A0A6C8YTJ9</accession>
<dbReference type="Proteomes" id="UP000885258">
    <property type="component" value="Unassembled WGS sequence"/>
</dbReference>
<proteinExistence type="predicted"/>
<dbReference type="EMBL" id="DAATVE010000034">
    <property type="protein sequence ID" value="HAF0254224.1"/>
    <property type="molecule type" value="Genomic_DNA"/>
</dbReference>
<name>A0A0G3B7M5_SALTM</name>
<gene>
    <name evidence="11" type="ORF">AU613_20415</name>
    <name evidence="5" type="ORF">G0K70_18225</name>
    <name evidence="4" type="ORF">G0K78_21460</name>
    <name evidence="6" type="ORF">G0L07_11655</name>
    <name evidence="7" type="ORF">G0L24_19895</name>
    <name evidence="8" type="ORF">G1O83_23590</name>
    <name evidence="10" type="ORF">G9C49_004242</name>
    <name evidence="9" type="ORF">GTH89_21365</name>
</gene>
<geneLocation type="plasmid" evidence="1">
    <name>pF8475</name>
</geneLocation>
<dbReference type="PATRIC" id="fig|28901.787.peg.1372"/>
<geneLocation type="plasmid" evidence="2">
    <name>p109/9</name>
</geneLocation>
<reference evidence="11" key="3">
    <citation type="submission" date="2018-08" db="EMBL/GenBank/DDBJ databases">
        <authorList>
            <person name="Ashton P.M."/>
            <person name="Dallman T."/>
            <person name="Nair S."/>
            <person name="De Pinna E."/>
            <person name="Peters T."/>
            <person name="Grant K."/>
        </authorList>
    </citation>
    <scope>NUCLEOTIDE SEQUENCE [LARGE SCALE GENOMIC DNA]</scope>
    <source>
        <strain evidence="11">29290</strain>
    </source>
</reference>
<evidence type="ECO:0000313" key="8">
    <source>
        <dbReference type="EMBL" id="HAD3314392.1"/>
    </source>
</evidence>
<dbReference type="EMBL" id="DAANGX010000034">
    <property type="protein sequence ID" value="HAC9822419.1"/>
    <property type="molecule type" value="Genomic_DNA"/>
</dbReference>
<evidence type="ECO:0000313" key="9">
    <source>
        <dbReference type="EMBL" id="HAF0198240.1"/>
    </source>
</evidence>
<sequence length="85" mass="9312">MSNTDSQTVPADALCENSSQVKIQLSRSASRALTTAKEILETRGLVSVSTEDLVQACLEENQPLDLASIYLEHRLKQKGTSICEF</sequence>
<evidence type="ECO:0000313" key="1">
    <source>
        <dbReference type="EMBL" id="AKJ19896.1"/>
    </source>
</evidence>
<evidence type="ECO:0000313" key="11">
    <source>
        <dbReference type="EMBL" id="MIT51214.1"/>
    </source>
</evidence>
<dbReference type="EMBL" id="KP899805">
    <property type="protein sequence ID" value="AKJ20095.1"/>
    <property type="molecule type" value="Genomic_DNA"/>
</dbReference>
<dbReference type="EMBL" id="KP899804">
    <property type="protein sequence ID" value="AKJ19896.1"/>
    <property type="molecule type" value="Genomic_DNA"/>
</dbReference>
<reference evidence="4" key="4">
    <citation type="submission" date="2019-01" db="EMBL/GenBank/DDBJ databases">
        <authorList>
            <consortium name="NCBI Pathogen Detection Project"/>
        </authorList>
    </citation>
    <scope>NUCLEOTIDE SEQUENCE</scope>
    <source>
        <strain evidence="10">2011-60-876-1</strain>
        <strain evidence="9">373DRC</strain>
        <strain evidence="6">D14916</strain>
        <strain evidence="7">I32</strain>
        <strain evidence="4">S05012-15</strain>
        <strain evidence="5">S05117-15</strain>
        <strain evidence="8">Typhimurium</strain>
    </source>
</reference>
<evidence type="ECO:0000313" key="10">
    <source>
        <dbReference type="EMBL" id="HAF0254224.1"/>
    </source>
</evidence>
<dbReference type="EMBL" id="KP899806">
    <property type="protein sequence ID" value="AKJ20275.1"/>
    <property type="molecule type" value="Genomic_DNA"/>
</dbReference>
<evidence type="ECO:0000313" key="6">
    <source>
        <dbReference type="EMBL" id="HAC9822419.1"/>
    </source>
</evidence>
<evidence type="ECO:0000313" key="7">
    <source>
        <dbReference type="EMBL" id="HAC9896296.1"/>
    </source>
</evidence>
<dbReference type="RefSeq" id="WP_000072212.1">
    <property type="nucleotide sequence ID" value="NZ_CBDFRU010000021.1"/>
</dbReference>
<dbReference type="AlphaFoldDB" id="A0A0G3B7M5"/>
<evidence type="ECO:0000313" key="5">
    <source>
        <dbReference type="EMBL" id="HAC9692570.1"/>
    </source>
</evidence>
<dbReference type="EMBL" id="RSUA01000049">
    <property type="protein sequence ID" value="MIT51214.1"/>
    <property type="molecule type" value="Genomic_DNA"/>
</dbReference>
<dbReference type="EMBL" id="DAAOJG010000030">
    <property type="protein sequence ID" value="HAD3314392.1"/>
    <property type="molecule type" value="Genomic_DNA"/>
</dbReference>
<dbReference type="EMBL" id="DAANFW010000018">
    <property type="protein sequence ID" value="HAC9692570.1"/>
    <property type="molecule type" value="Genomic_DNA"/>
</dbReference>
<organism evidence="3">
    <name type="scientific">Salmonella typhimurium</name>
    <dbReference type="NCBI Taxonomy" id="90371"/>
    <lineage>
        <taxon>Bacteria</taxon>
        <taxon>Pseudomonadati</taxon>
        <taxon>Pseudomonadota</taxon>
        <taxon>Gammaproteobacteria</taxon>
        <taxon>Enterobacterales</taxon>
        <taxon>Enterobacteriaceae</taxon>
        <taxon>Salmonella</taxon>
    </lineage>
</organism>
<protein>
    <submittedName>
        <fullName evidence="3">Uncharacterized protein</fullName>
    </submittedName>
</protein>
<evidence type="ECO:0000313" key="2">
    <source>
        <dbReference type="EMBL" id="AKJ20095.1"/>
    </source>
</evidence>
<accession>A0A0G3B7M5</accession>
<geneLocation type="plasmid" evidence="3">
    <name>pB71</name>
</geneLocation>
<evidence type="ECO:0000313" key="4">
    <source>
        <dbReference type="EMBL" id="HAC9688134.1"/>
    </source>
</evidence>
<dbReference type="EMBL" id="DAANFV010000021">
    <property type="protein sequence ID" value="HAC9688134.1"/>
    <property type="molecule type" value="Genomic_DNA"/>
</dbReference>
<dbReference type="EMBL" id="DAANHM010000037">
    <property type="protein sequence ID" value="HAC9896296.1"/>
    <property type="molecule type" value="Genomic_DNA"/>
</dbReference>
<reference evidence="3" key="1">
    <citation type="submission" date="2015-03" db="EMBL/GenBank/DDBJ databases">
        <title>Complete genome sequences of four Salmonella Typhimurium IncHI1 plasmids and their characteristics.</title>
        <authorList>
            <person name="Kubasova T."/>
            <person name="Matiasovicova J."/>
            <person name="Cejkova D."/>
            <person name="Sekelova Z."/>
            <person name="Polansky O."/>
            <person name="Medvecky M."/>
            <person name="Rychlik I."/>
            <person name="Juricova H."/>
        </authorList>
    </citation>
    <scope>NUCLEOTIDE SEQUENCE</scope>
    <source>
        <strain evidence="2">109/9</strain>
        <strain evidence="3">B71</strain>
        <strain evidence="1">F8475</strain>
        <plasmid evidence="2">p109/9</plasmid>
        <plasmid evidence="3">pB71</plasmid>
        <plasmid evidence="1">pF8475</plasmid>
    </source>
</reference>
<reference evidence="4" key="2">
    <citation type="journal article" date="2018" name="Genome Biol.">
        <title>SKESA: strategic k-mer extension for scrupulous assemblies.</title>
        <authorList>
            <person name="Souvorov A."/>
            <person name="Agarwala R."/>
            <person name="Lipman D.J."/>
        </authorList>
    </citation>
    <scope>NUCLEOTIDE SEQUENCE</scope>
    <source>
        <strain evidence="10">2011-60-876-1</strain>
        <strain evidence="9">373DRC</strain>
        <strain evidence="6">D14916</strain>
        <strain evidence="7">I32</strain>
        <strain evidence="4">S05012-15</strain>
        <strain evidence="5">S05117-15</strain>
        <strain evidence="8">Typhimurium</strain>
    </source>
</reference>
<keyword evidence="3" id="KW-0614">Plasmid</keyword>